<dbReference type="PANTHER" id="PTHR12042:SF16">
    <property type="entry name" value="ALPHA-1,4-N-ACETYLGLUCOSAMINYLTRANSFERASE"/>
    <property type="match status" value="1"/>
</dbReference>
<dbReference type="InterPro" id="IPR007652">
    <property type="entry name" value="A1-4-GlycosylTfrase_dom"/>
</dbReference>
<dbReference type="GO" id="GO:0000139">
    <property type="term" value="C:Golgi membrane"/>
    <property type="evidence" value="ECO:0007669"/>
    <property type="project" value="UniProtKB-SubCell"/>
</dbReference>
<gene>
    <name evidence="8" type="primary">LOC102365494</name>
</gene>
<dbReference type="InParanoid" id="H3B0R8"/>
<evidence type="ECO:0000313" key="8">
    <source>
        <dbReference type="Ensembl" id="ENSLACP00000015489.1"/>
    </source>
</evidence>
<dbReference type="GeneTree" id="ENSGT00510000047981"/>
<dbReference type="InterPro" id="IPR051981">
    <property type="entry name" value="Glycosyltransf_32"/>
</dbReference>
<organism evidence="8 9">
    <name type="scientific">Latimeria chalumnae</name>
    <name type="common">Coelacanth</name>
    <dbReference type="NCBI Taxonomy" id="7897"/>
    <lineage>
        <taxon>Eukaryota</taxon>
        <taxon>Metazoa</taxon>
        <taxon>Chordata</taxon>
        <taxon>Craniata</taxon>
        <taxon>Vertebrata</taxon>
        <taxon>Euteleostomi</taxon>
        <taxon>Coelacanthiformes</taxon>
        <taxon>Coelacanthidae</taxon>
        <taxon>Latimeria</taxon>
    </lineage>
</organism>
<dbReference type="InterPro" id="IPR029044">
    <property type="entry name" value="Nucleotide-diphossugar_trans"/>
</dbReference>
<dbReference type="OMA" id="IWDCMEN"/>
<name>H3B0R8_LATCH</name>
<dbReference type="Gene3D" id="3.90.550.20">
    <property type="match status" value="1"/>
</dbReference>
<comment type="similarity">
    <text evidence="2">Belongs to the glycosyltransferase 32 family.</text>
</comment>
<dbReference type="Ensembl" id="ENSLACT00000015597.1">
    <property type="protein sequence ID" value="ENSLACP00000015489.1"/>
    <property type="gene ID" value="ENSLACG00000013638.1"/>
</dbReference>
<dbReference type="Pfam" id="PF04488">
    <property type="entry name" value="Gly_transf_sug"/>
    <property type="match status" value="1"/>
</dbReference>
<dbReference type="InterPro" id="IPR007577">
    <property type="entry name" value="GlycoTrfase_DXD_sugar-bd_CS"/>
</dbReference>
<dbReference type="Pfam" id="PF04572">
    <property type="entry name" value="Gb3_synth"/>
    <property type="match status" value="1"/>
</dbReference>
<evidence type="ECO:0000256" key="1">
    <source>
        <dbReference type="ARBA" id="ARBA00004323"/>
    </source>
</evidence>
<dbReference type="GO" id="GO:0006493">
    <property type="term" value="P:protein O-linked glycosylation"/>
    <property type="evidence" value="ECO:0007669"/>
    <property type="project" value="TreeGrafter"/>
</dbReference>
<dbReference type="AlphaFoldDB" id="H3B0R8"/>
<dbReference type="Proteomes" id="UP000008672">
    <property type="component" value="Unassembled WGS sequence"/>
</dbReference>
<reference evidence="8" key="2">
    <citation type="submission" date="2025-08" db="UniProtKB">
        <authorList>
            <consortium name="Ensembl"/>
        </authorList>
    </citation>
    <scope>IDENTIFICATION</scope>
</reference>
<keyword evidence="6" id="KW-0472">Membrane</keyword>
<evidence type="ECO:0000256" key="5">
    <source>
        <dbReference type="ARBA" id="ARBA00023034"/>
    </source>
</evidence>
<evidence type="ECO:0000259" key="7">
    <source>
        <dbReference type="Pfam" id="PF04572"/>
    </source>
</evidence>
<evidence type="ECO:0000256" key="2">
    <source>
        <dbReference type="ARBA" id="ARBA00009003"/>
    </source>
</evidence>
<accession>H3B0R8</accession>
<evidence type="ECO:0000313" key="9">
    <source>
        <dbReference type="Proteomes" id="UP000008672"/>
    </source>
</evidence>
<dbReference type="PANTHER" id="PTHR12042">
    <property type="entry name" value="LACTOSYLCERAMIDE 4-ALPHA-GALACTOSYLTRANSFERASE ALPHA- 1,4-GALACTOSYLTRANSFERASE"/>
    <property type="match status" value="1"/>
</dbReference>
<dbReference type="SUPFAM" id="SSF53448">
    <property type="entry name" value="Nucleotide-diphospho-sugar transferases"/>
    <property type="match status" value="1"/>
</dbReference>
<dbReference type="EMBL" id="AFYH01081093">
    <property type="status" value="NOT_ANNOTATED_CDS"/>
    <property type="molecule type" value="Genomic_DNA"/>
</dbReference>
<keyword evidence="4" id="KW-0808">Transferase</keyword>
<evidence type="ECO:0000256" key="4">
    <source>
        <dbReference type="ARBA" id="ARBA00022679"/>
    </source>
</evidence>
<keyword evidence="5" id="KW-0333">Golgi apparatus</keyword>
<dbReference type="Bgee" id="ENSLACG00000013638">
    <property type="expression patterns" value="Expressed in pelvic fin"/>
</dbReference>
<dbReference type="HOGENOM" id="CLU_049512_2_0_1"/>
<dbReference type="FunCoup" id="H3B0R8">
    <property type="interactions" value="28"/>
</dbReference>
<keyword evidence="3" id="KW-0328">Glycosyltransferase</keyword>
<reference evidence="8" key="3">
    <citation type="submission" date="2025-09" db="UniProtKB">
        <authorList>
            <consortium name="Ensembl"/>
        </authorList>
    </citation>
    <scope>IDENTIFICATION</scope>
</reference>
<reference evidence="9" key="1">
    <citation type="submission" date="2011-08" db="EMBL/GenBank/DDBJ databases">
        <title>The draft genome of Latimeria chalumnae.</title>
        <authorList>
            <person name="Di Palma F."/>
            <person name="Alfoldi J."/>
            <person name="Johnson J."/>
            <person name="Berlin A."/>
            <person name="Gnerre S."/>
            <person name="Jaffe D."/>
            <person name="MacCallum I."/>
            <person name="Young S."/>
            <person name="Walker B.J."/>
            <person name="Lander E."/>
            <person name="Lindblad-Toh K."/>
        </authorList>
    </citation>
    <scope>NUCLEOTIDE SEQUENCE [LARGE SCALE GENOMIC DNA]</scope>
    <source>
        <strain evidence="9">Wild caught</strain>
    </source>
</reference>
<protein>
    <recommendedName>
        <fullName evidence="7">Alpha 1,4-glycosyltransferase domain-containing protein</fullName>
    </recommendedName>
</protein>
<keyword evidence="9" id="KW-1185">Reference proteome</keyword>
<dbReference type="eggNOG" id="KOG1928">
    <property type="taxonomic scope" value="Eukaryota"/>
</dbReference>
<comment type="subcellular location">
    <subcellularLocation>
        <location evidence="1">Golgi apparatus membrane</location>
        <topology evidence="1">Single-pass type II membrane protein</topology>
    </subcellularLocation>
</comment>
<dbReference type="GO" id="GO:0008375">
    <property type="term" value="F:acetylglucosaminyltransferase activity"/>
    <property type="evidence" value="ECO:0007669"/>
    <property type="project" value="TreeGrafter"/>
</dbReference>
<feature type="domain" description="Alpha 1,4-glycosyltransferase" evidence="7">
    <location>
        <begin position="194"/>
        <end position="320"/>
    </location>
</feature>
<evidence type="ECO:0000256" key="3">
    <source>
        <dbReference type="ARBA" id="ARBA00022676"/>
    </source>
</evidence>
<evidence type="ECO:0000256" key="6">
    <source>
        <dbReference type="ARBA" id="ARBA00023136"/>
    </source>
</evidence>
<proteinExistence type="inferred from homology"/>
<sequence length="331" mass="38460">MAKPQRFLPVLLLIIFVLFWTYNKQLWRPRHIVNVTFCPLSNVEKKTPKAGIVFIETTEELEPPPLVVCAVESAARIYPERPVLLFMKGLPAPNRTAHSQAIDLLSKIRNVFVLPLNFKVIFNCTPLQSWYDKVIPENEMYWTHVSSDASRLALIWKYGGIYLDSDVISMRPIPEENFLAAQSSRYSSNGVLGFREHHPFVWDSMKDFVENYDGNSWGHQGPELMTRMLNKLCTLPTFEGPQEDAACQNISFLQPNRFYPIPYSEWEKFFMVLDPFPDFNQSYALHLWNFMNNKGLKVEPGSNHLIEKLFIKYCPTTYRVLVQKRDEGTVE</sequence>